<feature type="domain" description="Sugar phosphate transporter" evidence="7">
    <location>
        <begin position="42"/>
        <end position="329"/>
    </location>
</feature>
<dbReference type="OrthoDB" id="6418713at2759"/>
<dbReference type="PANTHER" id="PTHR11132">
    <property type="entry name" value="SOLUTE CARRIER FAMILY 35"/>
    <property type="match status" value="1"/>
</dbReference>
<feature type="compositionally biased region" description="Basic and acidic residues" evidence="5">
    <location>
        <begin position="359"/>
        <end position="380"/>
    </location>
</feature>
<feature type="transmembrane region" description="Helical" evidence="6">
    <location>
        <begin position="131"/>
        <end position="153"/>
    </location>
</feature>
<feature type="transmembrane region" description="Helical" evidence="6">
    <location>
        <begin position="285"/>
        <end position="306"/>
    </location>
</feature>
<name>A0A843WIY9_COLES</name>
<evidence type="ECO:0000259" key="7">
    <source>
        <dbReference type="Pfam" id="PF03151"/>
    </source>
</evidence>
<dbReference type="Proteomes" id="UP000652761">
    <property type="component" value="Unassembled WGS sequence"/>
</dbReference>
<dbReference type="EMBL" id="NMUH01004469">
    <property type="protein sequence ID" value="MQM09779.1"/>
    <property type="molecule type" value="Genomic_DNA"/>
</dbReference>
<feature type="transmembrane region" description="Helical" evidence="6">
    <location>
        <begin position="165"/>
        <end position="182"/>
    </location>
</feature>
<evidence type="ECO:0000256" key="5">
    <source>
        <dbReference type="SAM" id="MobiDB-lite"/>
    </source>
</evidence>
<gene>
    <name evidence="8" type="ORF">Taro_042655</name>
</gene>
<evidence type="ECO:0000256" key="3">
    <source>
        <dbReference type="ARBA" id="ARBA00022989"/>
    </source>
</evidence>
<protein>
    <recommendedName>
        <fullName evidence="7">Sugar phosphate transporter domain-containing protein</fullName>
    </recommendedName>
</protein>
<evidence type="ECO:0000256" key="4">
    <source>
        <dbReference type="ARBA" id="ARBA00023136"/>
    </source>
</evidence>
<dbReference type="InterPro" id="IPR050186">
    <property type="entry name" value="TPT_transporter"/>
</dbReference>
<sequence length="380" mass="41085">MGRGGSGTGAGERGGAPTAASAAAAAAGVSETVLRKVLLSYAYVGIWIFLSFTVIVYNKYILDPKMYNWPFPISLTMVHMAFCSSLALLLVKGIRLVDTPAAMTRQLYLSSVVPIGALYSLSLWFSNSAYIYLSVSFIQMLKALMPVAVYSIGVLLKKETFRTNSFTNMVSISVGVGVAAYGEARFDTWGVILQLGAVAFEATRLVLIQILLTSKGINLNPITSLYYVAPCCLVFLSVPWLLVEYPILRDTSSFRPDLFVFGTNSLCAFALNLAVFLLVGKTSALTMNVAGVVKDWLLIAFSWSVIRDTVTPLNLFGYGIAFLGVGYYNHAKLQALKAKEAQKKSAHEPDDEEAATGLLDEKKEVGAGDISLGRKSENQA</sequence>
<keyword evidence="9" id="KW-1185">Reference proteome</keyword>
<reference evidence="8" key="1">
    <citation type="submission" date="2017-07" db="EMBL/GenBank/DDBJ databases">
        <title>Taro Niue Genome Assembly and Annotation.</title>
        <authorList>
            <person name="Atibalentja N."/>
            <person name="Keating K."/>
            <person name="Fields C.J."/>
        </authorList>
    </citation>
    <scope>NUCLEOTIDE SEQUENCE</scope>
    <source>
        <strain evidence="8">Niue_2</strain>
        <tissue evidence="8">Leaf</tissue>
    </source>
</reference>
<feature type="transmembrane region" description="Helical" evidence="6">
    <location>
        <begin position="69"/>
        <end position="91"/>
    </location>
</feature>
<dbReference type="Pfam" id="PF03151">
    <property type="entry name" value="TPT"/>
    <property type="match status" value="1"/>
</dbReference>
<comment type="subcellular location">
    <subcellularLocation>
        <location evidence="1">Membrane</location>
        <topology evidence="1">Multi-pass membrane protein</topology>
    </subcellularLocation>
</comment>
<feature type="transmembrane region" description="Helical" evidence="6">
    <location>
        <begin position="38"/>
        <end position="57"/>
    </location>
</feature>
<feature type="region of interest" description="Disordered" evidence="5">
    <location>
        <begin position="342"/>
        <end position="380"/>
    </location>
</feature>
<dbReference type="AlphaFoldDB" id="A0A843WIY9"/>
<evidence type="ECO:0000256" key="1">
    <source>
        <dbReference type="ARBA" id="ARBA00004141"/>
    </source>
</evidence>
<keyword evidence="4 6" id="KW-0472">Membrane</keyword>
<feature type="transmembrane region" description="Helical" evidence="6">
    <location>
        <begin position="224"/>
        <end position="243"/>
    </location>
</feature>
<feature type="transmembrane region" description="Helical" evidence="6">
    <location>
        <begin position="188"/>
        <end position="212"/>
    </location>
</feature>
<evidence type="ECO:0000256" key="6">
    <source>
        <dbReference type="SAM" id="Phobius"/>
    </source>
</evidence>
<keyword evidence="3 6" id="KW-1133">Transmembrane helix</keyword>
<dbReference type="InterPro" id="IPR004853">
    <property type="entry name" value="Sugar_P_trans_dom"/>
</dbReference>
<feature type="transmembrane region" description="Helical" evidence="6">
    <location>
        <begin position="258"/>
        <end position="278"/>
    </location>
</feature>
<dbReference type="SMR" id="A0A843WIY9"/>
<evidence type="ECO:0000256" key="2">
    <source>
        <dbReference type="ARBA" id="ARBA00022692"/>
    </source>
</evidence>
<feature type="transmembrane region" description="Helical" evidence="6">
    <location>
        <begin position="107"/>
        <end position="125"/>
    </location>
</feature>
<evidence type="ECO:0000313" key="9">
    <source>
        <dbReference type="Proteomes" id="UP000652761"/>
    </source>
</evidence>
<proteinExistence type="predicted"/>
<accession>A0A843WIY9</accession>
<feature type="transmembrane region" description="Helical" evidence="6">
    <location>
        <begin position="312"/>
        <end position="329"/>
    </location>
</feature>
<keyword evidence="2 6" id="KW-0812">Transmembrane</keyword>
<evidence type="ECO:0000313" key="8">
    <source>
        <dbReference type="EMBL" id="MQM09779.1"/>
    </source>
</evidence>
<organism evidence="8 9">
    <name type="scientific">Colocasia esculenta</name>
    <name type="common">Wild taro</name>
    <name type="synonym">Arum esculentum</name>
    <dbReference type="NCBI Taxonomy" id="4460"/>
    <lineage>
        <taxon>Eukaryota</taxon>
        <taxon>Viridiplantae</taxon>
        <taxon>Streptophyta</taxon>
        <taxon>Embryophyta</taxon>
        <taxon>Tracheophyta</taxon>
        <taxon>Spermatophyta</taxon>
        <taxon>Magnoliopsida</taxon>
        <taxon>Liliopsida</taxon>
        <taxon>Araceae</taxon>
        <taxon>Aroideae</taxon>
        <taxon>Colocasieae</taxon>
        <taxon>Colocasia</taxon>
    </lineage>
</organism>
<dbReference type="GO" id="GO:0016020">
    <property type="term" value="C:membrane"/>
    <property type="evidence" value="ECO:0007669"/>
    <property type="project" value="UniProtKB-SubCell"/>
</dbReference>
<comment type="caution">
    <text evidence="8">The sequence shown here is derived from an EMBL/GenBank/DDBJ whole genome shotgun (WGS) entry which is preliminary data.</text>
</comment>